<comment type="subcellular location">
    <subcellularLocation>
        <location evidence="2">Cell membrane</location>
        <topology evidence="2">Multi-pass membrane protein</topology>
    </subcellularLocation>
</comment>
<dbReference type="SMART" id="SM00388">
    <property type="entry name" value="HisKA"/>
    <property type="match status" value="1"/>
</dbReference>
<dbReference type="CDD" id="cd00082">
    <property type="entry name" value="HisKA"/>
    <property type="match status" value="1"/>
</dbReference>
<organism evidence="19 20">
    <name type="scientific">Synechocystis salina LEGE 00031</name>
    <dbReference type="NCBI Taxonomy" id="1828736"/>
    <lineage>
        <taxon>Bacteria</taxon>
        <taxon>Bacillati</taxon>
        <taxon>Cyanobacteriota</taxon>
        <taxon>Cyanophyceae</taxon>
        <taxon>Synechococcales</taxon>
        <taxon>Merismopediaceae</taxon>
        <taxon>Synechocystis</taxon>
    </lineage>
</organism>
<keyword evidence="9" id="KW-0067">ATP-binding</keyword>
<evidence type="ECO:0000256" key="6">
    <source>
        <dbReference type="ARBA" id="ARBA00022692"/>
    </source>
</evidence>
<dbReference type="SUPFAM" id="SSF47384">
    <property type="entry name" value="Homodimeric domain of signal transducing histidine kinase"/>
    <property type="match status" value="1"/>
</dbReference>
<dbReference type="Gene3D" id="1.10.287.130">
    <property type="match status" value="1"/>
</dbReference>
<feature type="domain" description="PAS" evidence="17">
    <location>
        <begin position="161"/>
        <end position="198"/>
    </location>
</feature>
<dbReference type="PROSITE" id="PS50109">
    <property type="entry name" value="HIS_KIN"/>
    <property type="match status" value="1"/>
</dbReference>
<proteinExistence type="predicted"/>
<dbReference type="InterPro" id="IPR000014">
    <property type="entry name" value="PAS"/>
</dbReference>
<dbReference type="InterPro" id="IPR005467">
    <property type="entry name" value="His_kinase_dom"/>
</dbReference>
<dbReference type="PANTHER" id="PTHR45339">
    <property type="entry name" value="HYBRID SIGNAL TRANSDUCTION HISTIDINE KINASE J"/>
    <property type="match status" value="1"/>
</dbReference>
<dbReference type="SUPFAM" id="SSF47226">
    <property type="entry name" value="Histidine-containing phosphotransfer domain, HPT domain"/>
    <property type="match status" value="1"/>
</dbReference>
<gene>
    <name evidence="19" type="ORF">IQ217_01735</name>
</gene>
<evidence type="ECO:0000256" key="13">
    <source>
        <dbReference type="PROSITE-ProRule" id="PRU00110"/>
    </source>
</evidence>
<keyword evidence="11" id="KW-0902">Two-component regulatory system</keyword>
<evidence type="ECO:0000256" key="7">
    <source>
        <dbReference type="ARBA" id="ARBA00022741"/>
    </source>
</evidence>
<dbReference type="InterPro" id="IPR036641">
    <property type="entry name" value="HPT_dom_sf"/>
</dbReference>
<keyword evidence="10" id="KW-1133">Transmembrane helix</keyword>
<feature type="domain" description="Response regulatory" evidence="16">
    <location>
        <begin position="19"/>
        <end position="135"/>
    </location>
</feature>
<feature type="domain" description="HPt" evidence="18">
    <location>
        <begin position="916"/>
        <end position="1014"/>
    </location>
</feature>
<dbReference type="Pfam" id="PF00512">
    <property type="entry name" value="HisKA"/>
    <property type="match status" value="1"/>
</dbReference>
<evidence type="ECO:0000256" key="4">
    <source>
        <dbReference type="ARBA" id="ARBA00022475"/>
    </source>
</evidence>
<dbReference type="SUPFAM" id="SSF55785">
    <property type="entry name" value="PYP-like sensor domain (PAS domain)"/>
    <property type="match status" value="1"/>
</dbReference>
<dbReference type="PROSITE" id="PS50894">
    <property type="entry name" value="HPT"/>
    <property type="match status" value="1"/>
</dbReference>
<dbReference type="EC" id="2.7.13.3" evidence="3"/>
<evidence type="ECO:0000259" key="15">
    <source>
        <dbReference type="PROSITE" id="PS50109"/>
    </source>
</evidence>
<dbReference type="SMART" id="SM00448">
    <property type="entry name" value="REC"/>
    <property type="match status" value="2"/>
</dbReference>
<dbReference type="InterPro" id="IPR011006">
    <property type="entry name" value="CheY-like_superfamily"/>
</dbReference>
<dbReference type="PROSITE" id="PS50110">
    <property type="entry name" value="RESPONSE_REGULATORY"/>
    <property type="match status" value="2"/>
</dbReference>
<dbReference type="SMART" id="SM00091">
    <property type="entry name" value="PAS"/>
    <property type="match status" value="1"/>
</dbReference>
<dbReference type="InterPro" id="IPR035965">
    <property type="entry name" value="PAS-like_dom_sf"/>
</dbReference>
<keyword evidence="6" id="KW-0812">Transmembrane</keyword>
<dbReference type="Pfam" id="PF00072">
    <property type="entry name" value="Response_reg"/>
    <property type="match status" value="2"/>
</dbReference>
<dbReference type="PANTHER" id="PTHR45339:SF1">
    <property type="entry name" value="HYBRID SIGNAL TRANSDUCTION HISTIDINE KINASE J"/>
    <property type="match status" value="1"/>
</dbReference>
<dbReference type="CDD" id="cd19920">
    <property type="entry name" value="REC_PA4781-like"/>
    <property type="match status" value="1"/>
</dbReference>
<dbReference type="SUPFAM" id="SSF55874">
    <property type="entry name" value="ATPase domain of HSP90 chaperone/DNA topoisomerase II/histidine kinase"/>
    <property type="match status" value="1"/>
</dbReference>
<dbReference type="Pfam" id="PF08448">
    <property type="entry name" value="PAS_4"/>
    <property type="match status" value="1"/>
</dbReference>
<keyword evidence="8" id="KW-0418">Kinase</keyword>
<dbReference type="InterPro" id="IPR003594">
    <property type="entry name" value="HATPase_dom"/>
</dbReference>
<feature type="domain" description="Histidine kinase" evidence="15">
    <location>
        <begin position="327"/>
        <end position="535"/>
    </location>
</feature>
<keyword evidence="5 14" id="KW-0597">Phosphoprotein</keyword>
<accession>A0ABR9VQR6</accession>
<comment type="catalytic activity">
    <reaction evidence="1">
        <text>ATP + protein L-histidine = ADP + protein N-phospho-L-histidine.</text>
        <dbReference type="EC" id="2.7.13.3"/>
    </reaction>
</comment>
<feature type="modified residue" description="4-aspartylphosphate" evidence="14">
    <location>
        <position position="790"/>
    </location>
</feature>
<dbReference type="Pfam" id="PF01627">
    <property type="entry name" value="Hpt"/>
    <property type="match status" value="1"/>
</dbReference>
<keyword evidence="7" id="KW-0547">Nucleotide-binding</keyword>
<dbReference type="PROSITE" id="PS50112">
    <property type="entry name" value="PAS"/>
    <property type="match status" value="1"/>
</dbReference>
<dbReference type="Gene3D" id="3.30.565.10">
    <property type="entry name" value="Histidine kinase-like ATPase, C-terminal domain"/>
    <property type="match status" value="1"/>
</dbReference>
<evidence type="ECO:0000256" key="2">
    <source>
        <dbReference type="ARBA" id="ARBA00004651"/>
    </source>
</evidence>
<dbReference type="CDD" id="cd17546">
    <property type="entry name" value="REC_hyHK_CKI1_RcsC-like"/>
    <property type="match status" value="1"/>
</dbReference>
<dbReference type="InterPro" id="IPR001789">
    <property type="entry name" value="Sig_transdc_resp-reg_receiver"/>
</dbReference>
<dbReference type="SUPFAM" id="SSF52172">
    <property type="entry name" value="CheY-like"/>
    <property type="match status" value="2"/>
</dbReference>
<feature type="modified residue" description="4-aspartylphosphate" evidence="14">
    <location>
        <position position="68"/>
    </location>
</feature>
<name>A0ABR9VQR6_9SYNC</name>
<protein>
    <recommendedName>
        <fullName evidence="3">histidine kinase</fullName>
        <ecNumber evidence="3">2.7.13.3</ecNumber>
    </recommendedName>
</protein>
<dbReference type="Gene3D" id="3.30.450.20">
    <property type="entry name" value="PAS domain"/>
    <property type="match status" value="1"/>
</dbReference>
<evidence type="ECO:0000256" key="10">
    <source>
        <dbReference type="ARBA" id="ARBA00022989"/>
    </source>
</evidence>
<dbReference type="Proteomes" id="UP000658720">
    <property type="component" value="Unassembled WGS sequence"/>
</dbReference>
<evidence type="ECO:0000259" key="17">
    <source>
        <dbReference type="PROSITE" id="PS50112"/>
    </source>
</evidence>
<dbReference type="PRINTS" id="PR00344">
    <property type="entry name" value="BCTRLSENSOR"/>
</dbReference>
<evidence type="ECO:0000259" key="18">
    <source>
        <dbReference type="PROSITE" id="PS50894"/>
    </source>
</evidence>
<dbReference type="RefSeq" id="WP_194018684.1">
    <property type="nucleotide sequence ID" value="NZ_JADEVV010000003.1"/>
</dbReference>
<dbReference type="CDD" id="cd16922">
    <property type="entry name" value="HATPase_EvgS-ArcB-TorS-like"/>
    <property type="match status" value="1"/>
</dbReference>
<dbReference type="Gene3D" id="3.40.50.2300">
    <property type="match status" value="2"/>
</dbReference>
<dbReference type="SMART" id="SM00073">
    <property type="entry name" value="HPT"/>
    <property type="match status" value="1"/>
</dbReference>
<dbReference type="CDD" id="cd00088">
    <property type="entry name" value="HPT"/>
    <property type="match status" value="1"/>
</dbReference>
<keyword evidence="8" id="KW-0808">Transferase</keyword>
<dbReference type="InterPro" id="IPR036890">
    <property type="entry name" value="HATPase_C_sf"/>
</dbReference>
<sequence>MSPSQPPSAIATFEPESFLILVVDDVKDNIYVISELLEGEGYSTTFVTSGPEALQRVTQAQPDLILLDLMMPGMDGLEVCDRLKQDPQARDIPVIFLTASNEKQHLLQAFAKGAVDYVTKPFSPPELLARVKTHLELKQTRDNLRHTLLERAKTAEALACTSTRLSTLVQNMQAGVLMTDALGNIVVVNPEFARLFNLGFPAELLLGKNLTAIAPRINGLVSQGQGITEDFLAIEHPEPLLKVELSLQDGRFFERDYVPILLGDSSQGHFWLYRDISQRKQVEVIQGQSLEMERRMRQQLAEQNQELVVATSAAEAANRSKSEFLATMSHEIRTPMNAIIGMTGLLLDTALTTQQKYFTQTIRNSGETLLTLINDILDFSKIEAGKLDLEVYPFDLGQCLEEALDVVVPSAREKSLTLIRRFLTPIPPNLQGDVTRLRQILVNLLSNAVKFTEAGQVKVTVEVVDHDAAKGEYQLCFAVQDTGIGIAPNQQQALFQAFSQGNSSITRRFGGTGLGLAICVRLTALMGGTIWAESNGCVVGDPPDPWQIGQPTTLGSTFYFTVNLTVVPSCAYSAHNLRHSLFLGRSVLVADYDESRATRMQNLLASWRLQAEQITFSSPAKLGEELGEKLAQKTYSALIIHCPHPDGRGEHLADFDLAEIATWAPTDQGIPVLVATDIYLSPGERYSGDKSPVQTWLRSPINPDELENTLVQVLGQTEPPTLVSTGAISGPLFPYAPSNLTILLAEDNLINQQVAKLLLKKLGYPVEVVNNGQEALTALAKGDYDVVLMDVEMPEMDGLTATKQIRQSRGRSQRPWIIAVTAYSMEGDRERCLASGMNDYVSKPIRLEALQQALQVAATALQSTSQNTVTVVPSANAFESKSSPSSPDPEDLASMALPSIDQDIIHSLRELDEENGDLILREISDIYCQTVPELLQRIKLAIANQDWVDLSLAAHTLGSSSANLGAVLLAQQAKSLENLARQRDSLAMDPGHFPALTASYARVQGELQTMLDRL</sequence>
<dbReference type="Gene3D" id="1.20.120.160">
    <property type="entry name" value="HPT domain"/>
    <property type="match status" value="1"/>
</dbReference>
<reference evidence="19 20" key="1">
    <citation type="submission" date="2020-10" db="EMBL/GenBank/DDBJ databases">
        <authorList>
            <person name="Castelo-Branco R."/>
            <person name="Eusebio N."/>
            <person name="Adriana R."/>
            <person name="Vieira A."/>
            <person name="Brugerolle De Fraissinette N."/>
            <person name="Rezende De Castro R."/>
            <person name="Schneider M.P."/>
            <person name="Vasconcelos V."/>
            <person name="Leao P.N."/>
        </authorList>
    </citation>
    <scope>NUCLEOTIDE SEQUENCE [LARGE SCALE GENOMIC DNA]</scope>
    <source>
        <strain evidence="19 20">LEGE 00031</strain>
    </source>
</reference>
<dbReference type="EMBL" id="JADEVV010000003">
    <property type="protein sequence ID" value="MBE9252591.1"/>
    <property type="molecule type" value="Genomic_DNA"/>
</dbReference>
<keyword evidence="4" id="KW-1003">Cell membrane</keyword>
<dbReference type="InterPro" id="IPR004358">
    <property type="entry name" value="Sig_transdc_His_kin-like_C"/>
</dbReference>
<comment type="caution">
    <text evidence="19">The sequence shown here is derived from an EMBL/GenBank/DDBJ whole genome shotgun (WGS) entry which is preliminary data.</text>
</comment>
<dbReference type="InterPro" id="IPR013656">
    <property type="entry name" value="PAS_4"/>
</dbReference>
<dbReference type="SMART" id="SM00387">
    <property type="entry name" value="HATPase_c"/>
    <property type="match status" value="1"/>
</dbReference>
<evidence type="ECO:0000256" key="1">
    <source>
        <dbReference type="ARBA" id="ARBA00000085"/>
    </source>
</evidence>
<keyword evidence="12" id="KW-0472">Membrane</keyword>
<evidence type="ECO:0000313" key="19">
    <source>
        <dbReference type="EMBL" id="MBE9252591.1"/>
    </source>
</evidence>
<dbReference type="Pfam" id="PF02518">
    <property type="entry name" value="HATPase_c"/>
    <property type="match status" value="1"/>
</dbReference>
<evidence type="ECO:0000256" key="5">
    <source>
        <dbReference type="ARBA" id="ARBA00022553"/>
    </source>
</evidence>
<evidence type="ECO:0000256" key="11">
    <source>
        <dbReference type="ARBA" id="ARBA00023012"/>
    </source>
</evidence>
<evidence type="ECO:0000256" key="9">
    <source>
        <dbReference type="ARBA" id="ARBA00022840"/>
    </source>
</evidence>
<evidence type="ECO:0000256" key="14">
    <source>
        <dbReference type="PROSITE-ProRule" id="PRU00169"/>
    </source>
</evidence>
<keyword evidence="20" id="KW-1185">Reference proteome</keyword>
<evidence type="ECO:0000259" key="16">
    <source>
        <dbReference type="PROSITE" id="PS50110"/>
    </source>
</evidence>
<dbReference type="InterPro" id="IPR003661">
    <property type="entry name" value="HisK_dim/P_dom"/>
</dbReference>
<feature type="domain" description="Response regulatory" evidence="16">
    <location>
        <begin position="741"/>
        <end position="858"/>
    </location>
</feature>
<evidence type="ECO:0000256" key="12">
    <source>
        <dbReference type="ARBA" id="ARBA00023136"/>
    </source>
</evidence>
<evidence type="ECO:0000313" key="20">
    <source>
        <dbReference type="Proteomes" id="UP000658720"/>
    </source>
</evidence>
<feature type="modified residue" description="Phosphohistidine" evidence="13">
    <location>
        <position position="955"/>
    </location>
</feature>
<dbReference type="InterPro" id="IPR036097">
    <property type="entry name" value="HisK_dim/P_sf"/>
</dbReference>
<evidence type="ECO:0000256" key="8">
    <source>
        <dbReference type="ARBA" id="ARBA00022777"/>
    </source>
</evidence>
<evidence type="ECO:0000256" key="3">
    <source>
        <dbReference type="ARBA" id="ARBA00012438"/>
    </source>
</evidence>
<dbReference type="InterPro" id="IPR008207">
    <property type="entry name" value="Sig_transdc_His_kin_Hpt_dom"/>
</dbReference>